<reference evidence="1" key="1">
    <citation type="submission" date="2014-09" db="EMBL/GenBank/DDBJ databases">
        <authorList>
            <person name="Magalhaes I.L.F."/>
            <person name="Oliveira U."/>
            <person name="Santos F.R."/>
            <person name="Vidigal T.H.D.A."/>
            <person name="Brescovit A.D."/>
            <person name="Santos A.J."/>
        </authorList>
    </citation>
    <scope>NUCLEOTIDE SEQUENCE</scope>
    <source>
        <tissue evidence="1">Shoot tissue taken approximately 20 cm above the soil surface</tissue>
    </source>
</reference>
<sequence length="80" mass="8535">MSCNMISQAEYLMSFSPRAASSHPSHAAHTRQSCEVPFTLLCIPLAKALITGTPILIIARADLLLHVLISAGKNQASQCS</sequence>
<dbReference type="AlphaFoldDB" id="A0A0A9EU90"/>
<name>A0A0A9EU90_ARUDO</name>
<evidence type="ECO:0000313" key="1">
    <source>
        <dbReference type="EMBL" id="JAE02564.1"/>
    </source>
</evidence>
<protein>
    <submittedName>
        <fullName evidence="1">Uncharacterized protein</fullName>
    </submittedName>
</protein>
<accession>A0A0A9EU90</accession>
<dbReference type="EMBL" id="GBRH01195332">
    <property type="protein sequence ID" value="JAE02564.1"/>
    <property type="molecule type" value="Transcribed_RNA"/>
</dbReference>
<organism evidence="1">
    <name type="scientific">Arundo donax</name>
    <name type="common">Giant reed</name>
    <name type="synonym">Donax arundinaceus</name>
    <dbReference type="NCBI Taxonomy" id="35708"/>
    <lineage>
        <taxon>Eukaryota</taxon>
        <taxon>Viridiplantae</taxon>
        <taxon>Streptophyta</taxon>
        <taxon>Embryophyta</taxon>
        <taxon>Tracheophyta</taxon>
        <taxon>Spermatophyta</taxon>
        <taxon>Magnoliopsida</taxon>
        <taxon>Liliopsida</taxon>
        <taxon>Poales</taxon>
        <taxon>Poaceae</taxon>
        <taxon>PACMAD clade</taxon>
        <taxon>Arundinoideae</taxon>
        <taxon>Arundineae</taxon>
        <taxon>Arundo</taxon>
    </lineage>
</organism>
<proteinExistence type="predicted"/>
<reference evidence="1" key="2">
    <citation type="journal article" date="2015" name="Data Brief">
        <title>Shoot transcriptome of the giant reed, Arundo donax.</title>
        <authorList>
            <person name="Barrero R.A."/>
            <person name="Guerrero F.D."/>
            <person name="Moolhuijzen P."/>
            <person name="Goolsby J.A."/>
            <person name="Tidwell J."/>
            <person name="Bellgard S.E."/>
            <person name="Bellgard M.I."/>
        </authorList>
    </citation>
    <scope>NUCLEOTIDE SEQUENCE</scope>
    <source>
        <tissue evidence="1">Shoot tissue taken approximately 20 cm above the soil surface</tissue>
    </source>
</reference>